<evidence type="ECO:0000313" key="3">
    <source>
        <dbReference type="EMBL" id="SSX22650.1"/>
    </source>
</evidence>
<dbReference type="EMBL" id="UFQT01000272">
    <property type="protein sequence ID" value="SSX22650.1"/>
    <property type="molecule type" value="Genomic_DNA"/>
</dbReference>
<feature type="compositionally biased region" description="Polar residues" evidence="1">
    <location>
        <begin position="431"/>
        <end position="448"/>
    </location>
</feature>
<dbReference type="AlphaFoldDB" id="A0A336LXW9"/>
<dbReference type="FunFam" id="3.40.50.450:FF:000017">
    <property type="entry name" value="Raw, isoform D"/>
    <property type="match status" value="1"/>
</dbReference>
<evidence type="ECO:0000313" key="2">
    <source>
        <dbReference type="EMBL" id="SSX02274.1"/>
    </source>
</evidence>
<dbReference type="EMBL" id="UFQS01000272">
    <property type="protein sequence ID" value="SSX02274.1"/>
    <property type="molecule type" value="Genomic_DNA"/>
</dbReference>
<feature type="compositionally biased region" description="Polar residues" evidence="1">
    <location>
        <begin position="535"/>
        <end position="548"/>
    </location>
</feature>
<organism evidence="3">
    <name type="scientific">Culicoides sonorensis</name>
    <name type="common">Biting midge</name>
    <dbReference type="NCBI Taxonomy" id="179676"/>
    <lineage>
        <taxon>Eukaryota</taxon>
        <taxon>Metazoa</taxon>
        <taxon>Ecdysozoa</taxon>
        <taxon>Arthropoda</taxon>
        <taxon>Hexapoda</taxon>
        <taxon>Insecta</taxon>
        <taxon>Pterygota</taxon>
        <taxon>Neoptera</taxon>
        <taxon>Endopterygota</taxon>
        <taxon>Diptera</taxon>
        <taxon>Nematocera</taxon>
        <taxon>Chironomoidea</taxon>
        <taxon>Ceratopogonidae</taxon>
        <taxon>Ceratopogoninae</taxon>
        <taxon>Culicoides</taxon>
        <taxon>Monoculicoides</taxon>
    </lineage>
</organism>
<gene>
    <name evidence="3" type="primary">CSON007227</name>
</gene>
<accession>A0A336LXW9</accession>
<sequence length="836" mass="94133">MYECCLKEAFESWQTRATFNIVPENKVQELFYQVRLYPTDEQVDNMLQTARLFTRRSHTARKQCRGLTFGEFCVLASDFRKFRTSSNSTPLLAQHEDDTSASNPLTRLQQKSFVNAEITVSSDNSEDKTITEPTPTGPEVFLGGSCNPTTWRADVAIPHLNQLGISFYNPQVSQWTPDLIELEHRAKEKARILFFVMDSETRASAGAIEVAHIAGQNLKHLVLVLHPYKIGQKILNETISNEEYLDLSRNQKLLRQLVSRRGLPVLDSIPTALQRIQKILSGELNREPPENVASKLISVRRSYDRIVGKSEFGLTLSQCQTALTSLGYPEQLVTTENLRQILFVLKEIKQTNENLEKVYINFEEYCMVTSYLSILQQEISESSCVSPIKGTNLPPPPIFLSNSPEWLHNQSIKSPVADKTPQLAQQPPQNIYRSHTQPCKNFASSNTNDHFDQVGNRDSGTSSPLPNELFNQQNYRFPSSSVLGNHHQRTPNNSGVRLNVTKSSGSVNIELSSARRSASGNEVDVDESDSNDSVFSTDGCSSGGSSANGDDHTTAPIFPSDEILMNGFNNECVPRIEMRDLYLGGSCMVRTRWRQDIAIPYLKSNNVNYYLPTLHENLCKTHFNSLGDPSVDPSEYCTSLFPGHPAEVDDALMYNPAILDSSRVLLFVITNQTRSLAPMTLAAHCIGLGYNVVLCVQMLPEQCTIGHDKLTPSAVKDYNRGRSYLIDLAKRQEIPCFNEIQPALKCAIDKVRVCKSRNSLKISQIRCKMKEKQSFNFKKKRNIFDNSIINLILAFKLNLNSKSAIYEINKTFSLCNELCCFSFILKNLDTHVKDFI</sequence>
<dbReference type="Pfam" id="PF15891">
    <property type="entry name" value="Nuc_deoxyri_tr2"/>
    <property type="match status" value="1"/>
</dbReference>
<dbReference type="Gene3D" id="3.40.50.450">
    <property type="match status" value="1"/>
</dbReference>
<dbReference type="PANTHER" id="PTHR36300:SF1">
    <property type="entry name" value="RAW, ISOFORM A"/>
    <property type="match status" value="1"/>
</dbReference>
<evidence type="ECO:0000256" key="1">
    <source>
        <dbReference type="SAM" id="MobiDB-lite"/>
    </source>
</evidence>
<dbReference type="InterPro" id="IPR039470">
    <property type="entry name" value="Nuc_deoxyri_tr2"/>
</dbReference>
<feature type="compositionally biased region" description="Polar residues" evidence="1">
    <location>
        <begin position="456"/>
        <end position="483"/>
    </location>
</feature>
<dbReference type="VEuPathDB" id="VectorBase:CSON007227"/>
<proteinExistence type="predicted"/>
<feature type="compositionally biased region" description="Polar residues" evidence="1">
    <location>
        <begin position="511"/>
        <end position="520"/>
    </location>
</feature>
<reference evidence="2" key="1">
    <citation type="submission" date="2018-04" db="EMBL/GenBank/DDBJ databases">
        <authorList>
            <person name="Go L.Y."/>
            <person name="Mitchell J.A."/>
        </authorList>
    </citation>
    <scope>NUCLEOTIDE SEQUENCE</scope>
    <source>
        <tissue evidence="2">Whole organism</tissue>
    </source>
</reference>
<dbReference type="PANTHER" id="PTHR36300">
    <property type="entry name" value="RAW, ISOFORM A"/>
    <property type="match status" value="1"/>
</dbReference>
<name>A0A336LXW9_CULSO</name>
<feature type="compositionally biased region" description="Polar residues" evidence="1">
    <location>
        <begin position="490"/>
        <end position="499"/>
    </location>
</feature>
<feature type="region of interest" description="Disordered" evidence="1">
    <location>
        <begin position="431"/>
        <end position="499"/>
    </location>
</feature>
<reference evidence="3" key="2">
    <citation type="submission" date="2018-07" db="EMBL/GenBank/DDBJ databases">
        <authorList>
            <person name="Quirk P.G."/>
            <person name="Krulwich T.A."/>
        </authorList>
    </citation>
    <scope>NUCLEOTIDE SEQUENCE</scope>
</reference>
<protein>
    <submittedName>
        <fullName evidence="3">CSON007227 protein</fullName>
    </submittedName>
</protein>
<dbReference type="OMA" id="PYLQAQN"/>
<feature type="region of interest" description="Disordered" evidence="1">
    <location>
        <begin position="511"/>
        <end position="555"/>
    </location>
</feature>
<dbReference type="GO" id="GO:0005886">
    <property type="term" value="C:plasma membrane"/>
    <property type="evidence" value="ECO:0007669"/>
    <property type="project" value="TreeGrafter"/>
</dbReference>